<keyword evidence="2" id="KW-1185">Reference proteome</keyword>
<reference evidence="2" key="1">
    <citation type="journal article" date="2019" name="Int. J. Syst. Evol. Microbiol.">
        <title>The Global Catalogue of Microorganisms (GCM) 10K type strain sequencing project: providing services to taxonomists for standard genome sequencing and annotation.</title>
        <authorList>
            <consortium name="The Broad Institute Genomics Platform"/>
            <consortium name="The Broad Institute Genome Sequencing Center for Infectious Disease"/>
            <person name="Wu L."/>
            <person name="Ma J."/>
        </authorList>
    </citation>
    <scope>NUCLEOTIDE SEQUENCE [LARGE SCALE GENOMIC DNA]</scope>
    <source>
        <strain evidence="2">CGMCC 1.10832</strain>
    </source>
</reference>
<sequence>MEKLDDNWITKGTLDFEYKKYILLAYLQHVEQSFEQKKLYPSLADLINHYRNASSLKDGKTKLFHSFPKRLSRVDLESFELLFETVIKDDAGSQQLEEILNFSLAEMKSKLHIGQNIFDAVEKQLFIEPVGVKALEDNEGLLMIDPEYDKYYHVYKYKVSIFETAHEKMRGLQTDFIASIRKSIGTTLEQLKVKIISNMKLVSNYSTYRVISLEAYPYNETLLPIVKRRFSSFLAESA</sequence>
<evidence type="ECO:0000313" key="2">
    <source>
        <dbReference type="Proteomes" id="UP000636010"/>
    </source>
</evidence>
<dbReference type="Proteomes" id="UP000636010">
    <property type="component" value="Unassembled WGS sequence"/>
</dbReference>
<name>A0ABQ1LWS0_9BACT</name>
<dbReference type="EMBL" id="BMEC01000004">
    <property type="protein sequence ID" value="GGC30804.1"/>
    <property type="molecule type" value="Genomic_DNA"/>
</dbReference>
<proteinExistence type="predicted"/>
<protein>
    <submittedName>
        <fullName evidence="1">Uncharacterized protein</fullName>
    </submittedName>
</protein>
<gene>
    <name evidence="1" type="ORF">GCM10011506_15300</name>
</gene>
<accession>A0ABQ1LWS0</accession>
<evidence type="ECO:0000313" key="1">
    <source>
        <dbReference type="EMBL" id="GGC30804.1"/>
    </source>
</evidence>
<organism evidence="1 2">
    <name type="scientific">Marivirga lumbricoides</name>
    <dbReference type="NCBI Taxonomy" id="1046115"/>
    <lineage>
        <taxon>Bacteria</taxon>
        <taxon>Pseudomonadati</taxon>
        <taxon>Bacteroidota</taxon>
        <taxon>Cytophagia</taxon>
        <taxon>Cytophagales</taxon>
        <taxon>Marivirgaceae</taxon>
        <taxon>Marivirga</taxon>
    </lineage>
</organism>
<dbReference type="RefSeq" id="WP_188461957.1">
    <property type="nucleotide sequence ID" value="NZ_BAABHU010000004.1"/>
</dbReference>
<comment type="caution">
    <text evidence="1">The sequence shown here is derived from an EMBL/GenBank/DDBJ whole genome shotgun (WGS) entry which is preliminary data.</text>
</comment>